<dbReference type="CDD" id="cd01421">
    <property type="entry name" value="IMPCH"/>
    <property type="match status" value="1"/>
</dbReference>
<evidence type="ECO:0000256" key="3">
    <source>
        <dbReference type="ARBA" id="ARBA00007667"/>
    </source>
</evidence>
<comment type="domain">
    <text evidence="10">The IMP cyclohydrolase activity resides in the N-terminal region.</text>
</comment>
<dbReference type="GO" id="GO:0005829">
    <property type="term" value="C:cytosol"/>
    <property type="evidence" value="ECO:0007669"/>
    <property type="project" value="TreeGrafter"/>
</dbReference>
<dbReference type="PANTHER" id="PTHR11692">
    <property type="entry name" value="BIFUNCTIONAL PURINE BIOSYNTHESIS PROTEIN PURH"/>
    <property type="match status" value="1"/>
</dbReference>
<dbReference type="GO" id="GO:0003937">
    <property type="term" value="F:IMP cyclohydrolase activity"/>
    <property type="evidence" value="ECO:0007669"/>
    <property type="project" value="UniProtKB-UniRule"/>
</dbReference>
<evidence type="ECO:0000256" key="4">
    <source>
        <dbReference type="ARBA" id="ARBA00022679"/>
    </source>
</evidence>
<dbReference type="InterPro" id="IPR024051">
    <property type="entry name" value="AICAR_Tfase_dup_dom_sf"/>
</dbReference>
<comment type="pathway">
    <text evidence="1 10">Purine metabolism; IMP biosynthesis via de novo pathway; IMP from 5-formamido-1-(5-phospho-D-ribosyl)imidazole-4-carboxamide: step 1/1.</text>
</comment>
<evidence type="ECO:0000256" key="5">
    <source>
        <dbReference type="ARBA" id="ARBA00022755"/>
    </source>
</evidence>
<keyword evidence="6 10" id="KW-0378">Hydrolase</keyword>
<comment type="pathway">
    <text evidence="2 10">Purine metabolism; IMP biosynthesis via de novo pathway; 5-formamido-1-(5-phospho-D-ribosyl)imidazole-4-carboxamide from 5-amino-1-(5-phospho-D-ribosyl)imidazole-4-carboxamide (10-formyl THF route): step 1/1.</text>
</comment>
<dbReference type="SMART" id="SM00851">
    <property type="entry name" value="MGS"/>
    <property type="match status" value="1"/>
</dbReference>
<dbReference type="SMART" id="SM00798">
    <property type="entry name" value="AICARFT_IMPCHas"/>
    <property type="match status" value="1"/>
</dbReference>
<proteinExistence type="inferred from homology"/>
<keyword evidence="7 10" id="KW-0511">Multifunctional enzyme</keyword>
<dbReference type="AlphaFoldDB" id="A0A932MN78"/>
<dbReference type="SUPFAM" id="SSF53927">
    <property type="entry name" value="Cytidine deaminase-like"/>
    <property type="match status" value="1"/>
</dbReference>
<evidence type="ECO:0000259" key="11">
    <source>
        <dbReference type="PROSITE" id="PS51855"/>
    </source>
</evidence>
<dbReference type="EC" id="2.1.2.3" evidence="10"/>
<keyword evidence="4 10" id="KW-0808">Transferase</keyword>
<dbReference type="Gene3D" id="3.40.140.20">
    <property type="match status" value="2"/>
</dbReference>
<comment type="caution">
    <text evidence="12">The sequence shown here is derived from an EMBL/GenBank/DDBJ whole genome shotgun (WGS) entry which is preliminary data.</text>
</comment>
<comment type="catalytic activity">
    <reaction evidence="8 10">
        <text>(6R)-10-formyltetrahydrofolate + 5-amino-1-(5-phospho-beta-D-ribosyl)imidazole-4-carboxamide = 5-formamido-1-(5-phospho-D-ribosyl)imidazole-4-carboxamide + (6S)-5,6,7,8-tetrahydrofolate</text>
        <dbReference type="Rhea" id="RHEA:22192"/>
        <dbReference type="ChEBI" id="CHEBI:57453"/>
        <dbReference type="ChEBI" id="CHEBI:58467"/>
        <dbReference type="ChEBI" id="CHEBI:58475"/>
        <dbReference type="ChEBI" id="CHEBI:195366"/>
        <dbReference type="EC" id="2.1.2.3"/>
    </reaction>
</comment>
<dbReference type="Gene3D" id="3.40.50.1380">
    <property type="entry name" value="Methylglyoxal synthase-like domain"/>
    <property type="match status" value="1"/>
</dbReference>
<dbReference type="SUPFAM" id="SSF52335">
    <property type="entry name" value="Methylglyoxal synthase-like"/>
    <property type="match status" value="1"/>
</dbReference>
<keyword evidence="5 10" id="KW-0658">Purine biosynthesis</keyword>
<dbReference type="PROSITE" id="PS51855">
    <property type="entry name" value="MGS"/>
    <property type="match status" value="1"/>
</dbReference>
<dbReference type="HAMAP" id="MF_00139">
    <property type="entry name" value="PurH"/>
    <property type="match status" value="1"/>
</dbReference>
<dbReference type="InterPro" id="IPR002695">
    <property type="entry name" value="PurH-like"/>
</dbReference>
<reference evidence="12" key="1">
    <citation type="submission" date="2020-07" db="EMBL/GenBank/DDBJ databases">
        <title>Huge and variable diversity of episymbiotic CPR bacteria and DPANN archaea in groundwater ecosystems.</title>
        <authorList>
            <person name="He C.Y."/>
            <person name="Keren R."/>
            <person name="Whittaker M."/>
            <person name="Farag I.F."/>
            <person name="Doudna J."/>
            <person name="Cate J.H.D."/>
            <person name="Banfield J.F."/>
        </authorList>
    </citation>
    <scope>NUCLEOTIDE SEQUENCE</scope>
    <source>
        <strain evidence="12">NC_groundwater_763_Ag_S-0.2um_68_21</strain>
    </source>
</reference>
<dbReference type="EC" id="3.5.4.10" evidence="10"/>
<dbReference type="NCBIfam" id="NF002049">
    <property type="entry name" value="PRK00881.1"/>
    <property type="match status" value="1"/>
</dbReference>
<dbReference type="Proteomes" id="UP000782312">
    <property type="component" value="Unassembled WGS sequence"/>
</dbReference>
<dbReference type="Pfam" id="PF01808">
    <property type="entry name" value="AICARFT_IMPCHas"/>
    <property type="match status" value="1"/>
</dbReference>
<dbReference type="GO" id="GO:0006189">
    <property type="term" value="P:'de novo' IMP biosynthetic process"/>
    <property type="evidence" value="ECO:0007669"/>
    <property type="project" value="UniProtKB-UniRule"/>
</dbReference>
<dbReference type="FunFam" id="3.40.140.20:FF:000001">
    <property type="entry name" value="Bifunctional purine biosynthesis protein PurH"/>
    <property type="match status" value="1"/>
</dbReference>
<evidence type="ECO:0000313" key="12">
    <source>
        <dbReference type="EMBL" id="MBI3127483.1"/>
    </source>
</evidence>
<comment type="catalytic activity">
    <reaction evidence="9 10">
        <text>IMP + H2O = 5-formamido-1-(5-phospho-D-ribosyl)imidazole-4-carboxamide</text>
        <dbReference type="Rhea" id="RHEA:18445"/>
        <dbReference type="ChEBI" id="CHEBI:15377"/>
        <dbReference type="ChEBI" id="CHEBI:58053"/>
        <dbReference type="ChEBI" id="CHEBI:58467"/>
        <dbReference type="EC" id="3.5.4.10"/>
    </reaction>
</comment>
<organism evidence="12 13">
    <name type="scientific">Tectimicrobiota bacterium</name>
    <dbReference type="NCBI Taxonomy" id="2528274"/>
    <lineage>
        <taxon>Bacteria</taxon>
        <taxon>Pseudomonadati</taxon>
        <taxon>Nitrospinota/Tectimicrobiota group</taxon>
        <taxon>Candidatus Tectimicrobiota</taxon>
    </lineage>
</organism>
<dbReference type="InterPro" id="IPR016193">
    <property type="entry name" value="Cytidine_deaminase-like"/>
</dbReference>
<dbReference type="GO" id="GO:0004643">
    <property type="term" value="F:phosphoribosylaminoimidazolecarboxamide formyltransferase activity"/>
    <property type="evidence" value="ECO:0007669"/>
    <property type="project" value="UniProtKB-UniRule"/>
</dbReference>
<feature type="domain" description="MGS-like" evidence="11">
    <location>
        <begin position="1"/>
        <end position="144"/>
    </location>
</feature>
<evidence type="ECO:0000256" key="2">
    <source>
        <dbReference type="ARBA" id="ARBA00004954"/>
    </source>
</evidence>
<evidence type="ECO:0000256" key="9">
    <source>
        <dbReference type="ARBA" id="ARBA00050687"/>
    </source>
</evidence>
<dbReference type="InterPro" id="IPR011607">
    <property type="entry name" value="MGS-like_dom"/>
</dbReference>
<dbReference type="NCBIfam" id="TIGR00355">
    <property type="entry name" value="purH"/>
    <property type="match status" value="1"/>
</dbReference>
<dbReference type="InterPro" id="IPR036914">
    <property type="entry name" value="MGS-like_dom_sf"/>
</dbReference>
<dbReference type="Pfam" id="PF02142">
    <property type="entry name" value="MGS"/>
    <property type="match status" value="1"/>
</dbReference>
<comment type="similarity">
    <text evidence="3 10">Belongs to the PurH family.</text>
</comment>
<dbReference type="PANTHER" id="PTHR11692:SF0">
    <property type="entry name" value="BIFUNCTIONAL PURINE BIOSYNTHESIS PROTEIN ATIC"/>
    <property type="match status" value="1"/>
</dbReference>
<evidence type="ECO:0000256" key="8">
    <source>
        <dbReference type="ARBA" id="ARBA00050488"/>
    </source>
</evidence>
<sequence>MDSPRRAVISVSDKRGAAELGRALREAGWEILSTGGTAKALREAGVEVTEVSRFTGQPEILGGRVKTLHPKLLGGILGRADQAEEMRANGIEPIGLVAVNLYPFRETVRRPGVAYGEAVEQIDIGGPSMVRAAAKNHGRVAVVVDPDDYPEIIACLHAGGDFPAPLLRRLMRKAFQHTAAYDAAISAYFAAQEAPEGGELPEKVVLELDRVRSLRYGENPHQKGAFYRAGGAAGFSLADAEVLGGKELSFNNYLDLAAAAELVADMEELACVIIKHTNPSGVGLGGTQAEAYKRALACDPISAFGSIIGFNREVDRGAAEAMRELFVEAVVAPGYAPDALEVFRKKKNLRILRLPGLGAAPPGGLDLRSVPGGVLLQERDRIGPEDFAWKVVTPRAPSKEEEMALRLAWRVARHVKSNAIVLCDAQGTVGVGAGQMNRADSVRLAAERAQLPVKGTSLASDAFFPFRDGVDAAAKYGVTAIAEPGGSVRDDEVIQAAAEHGIAMVFTGRRHFRH</sequence>
<name>A0A932MN78_UNCTE</name>
<evidence type="ECO:0000313" key="13">
    <source>
        <dbReference type="Proteomes" id="UP000782312"/>
    </source>
</evidence>
<evidence type="ECO:0000256" key="1">
    <source>
        <dbReference type="ARBA" id="ARBA00004844"/>
    </source>
</evidence>
<dbReference type="FunFam" id="3.40.50.1380:FF:000001">
    <property type="entry name" value="Bifunctional purine biosynthesis protein PurH"/>
    <property type="match status" value="1"/>
</dbReference>
<accession>A0A932MN78</accession>
<protein>
    <recommendedName>
        <fullName evidence="10">Bifunctional purine biosynthesis protein PurH</fullName>
    </recommendedName>
    <domain>
        <recommendedName>
            <fullName evidence="10">Phosphoribosylaminoimidazolecarboxamide formyltransferase</fullName>
            <ecNumber evidence="10">2.1.2.3</ecNumber>
        </recommendedName>
        <alternativeName>
            <fullName evidence="10">AICAR transformylase</fullName>
        </alternativeName>
    </domain>
    <domain>
        <recommendedName>
            <fullName evidence="10">IMP cyclohydrolase</fullName>
            <ecNumber evidence="10">3.5.4.10</ecNumber>
        </recommendedName>
        <alternativeName>
            <fullName evidence="10">ATIC</fullName>
        </alternativeName>
        <alternativeName>
            <fullName evidence="10">IMP synthase</fullName>
        </alternativeName>
        <alternativeName>
            <fullName evidence="10">Inosinicase</fullName>
        </alternativeName>
    </domain>
</protein>
<evidence type="ECO:0000256" key="7">
    <source>
        <dbReference type="ARBA" id="ARBA00023268"/>
    </source>
</evidence>
<dbReference type="EMBL" id="JACPUR010000017">
    <property type="protein sequence ID" value="MBI3127483.1"/>
    <property type="molecule type" value="Genomic_DNA"/>
</dbReference>
<evidence type="ECO:0000256" key="10">
    <source>
        <dbReference type="HAMAP-Rule" id="MF_00139"/>
    </source>
</evidence>
<dbReference type="PIRSF" id="PIRSF000414">
    <property type="entry name" value="AICARFT_IMPCHas"/>
    <property type="match status" value="1"/>
</dbReference>
<gene>
    <name evidence="10 12" type="primary">purH</name>
    <name evidence="12" type="ORF">HYZ11_07765</name>
</gene>
<evidence type="ECO:0000256" key="6">
    <source>
        <dbReference type="ARBA" id="ARBA00022801"/>
    </source>
</evidence>